<feature type="region of interest" description="Disordered" evidence="1">
    <location>
        <begin position="22"/>
        <end position="58"/>
    </location>
</feature>
<sequence length="58" mass="6717">MSYVRRDDKHNDDLVDEIADGFERTLNEKREGDTKPTGPGFTITGDARNTPKPRRRDR</sequence>
<dbReference type="RefSeq" id="WP_285970360.1">
    <property type="nucleotide sequence ID" value="NZ_CP127294.1"/>
</dbReference>
<evidence type="ECO:0000256" key="1">
    <source>
        <dbReference type="SAM" id="MobiDB-lite"/>
    </source>
</evidence>
<dbReference type="KEGG" id="acab:QRX50_02405"/>
<dbReference type="Proteomes" id="UP001236014">
    <property type="component" value="Chromosome"/>
</dbReference>
<dbReference type="EMBL" id="CP127294">
    <property type="protein sequence ID" value="WIX79678.1"/>
    <property type="molecule type" value="Genomic_DNA"/>
</dbReference>
<evidence type="ECO:0000313" key="3">
    <source>
        <dbReference type="Proteomes" id="UP001236014"/>
    </source>
</evidence>
<gene>
    <name evidence="2" type="ORF">QRX50_02405</name>
</gene>
<reference evidence="2 3" key="1">
    <citation type="submission" date="2023-06" db="EMBL/GenBank/DDBJ databases">
        <authorList>
            <person name="Oyuntsetseg B."/>
            <person name="Kim S.B."/>
        </authorList>
    </citation>
    <scope>NUCLEOTIDE SEQUENCE [LARGE SCALE GENOMIC DNA]</scope>
    <source>
        <strain evidence="2 3">2-15</strain>
    </source>
</reference>
<accession>A0A9Y2IJW4</accession>
<name>A0A9Y2IJW4_9PSEU</name>
<evidence type="ECO:0000313" key="2">
    <source>
        <dbReference type="EMBL" id="WIX79678.1"/>
    </source>
</evidence>
<feature type="compositionally biased region" description="Basic and acidic residues" evidence="1">
    <location>
        <begin position="22"/>
        <end position="34"/>
    </location>
</feature>
<proteinExistence type="predicted"/>
<organism evidence="2 3">
    <name type="scientific">Amycolatopsis carbonis</name>
    <dbReference type="NCBI Taxonomy" id="715471"/>
    <lineage>
        <taxon>Bacteria</taxon>
        <taxon>Bacillati</taxon>
        <taxon>Actinomycetota</taxon>
        <taxon>Actinomycetes</taxon>
        <taxon>Pseudonocardiales</taxon>
        <taxon>Pseudonocardiaceae</taxon>
        <taxon>Amycolatopsis</taxon>
    </lineage>
</organism>
<protein>
    <submittedName>
        <fullName evidence="2">Uncharacterized protein</fullName>
    </submittedName>
</protein>
<keyword evidence="3" id="KW-1185">Reference proteome</keyword>
<dbReference type="AlphaFoldDB" id="A0A9Y2IJW4"/>